<accession>A0A7W3JB45</accession>
<evidence type="ECO:0000259" key="4">
    <source>
        <dbReference type="SMART" id="SM00822"/>
    </source>
</evidence>
<feature type="domain" description="Ketoreductase" evidence="4">
    <location>
        <begin position="7"/>
        <end position="190"/>
    </location>
</feature>
<dbReference type="InterPro" id="IPR036291">
    <property type="entry name" value="NAD(P)-bd_dom_sf"/>
</dbReference>
<dbReference type="SUPFAM" id="SSF51735">
    <property type="entry name" value="NAD(P)-binding Rossmann-fold domains"/>
    <property type="match status" value="1"/>
</dbReference>
<evidence type="ECO:0000313" key="5">
    <source>
        <dbReference type="EMBL" id="MBA8809615.1"/>
    </source>
</evidence>
<keyword evidence="2" id="KW-0560">Oxidoreductase</keyword>
<dbReference type="GO" id="GO:0016491">
    <property type="term" value="F:oxidoreductase activity"/>
    <property type="evidence" value="ECO:0007669"/>
    <property type="project" value="UniProtKB-KW"/>
</dbReference>
<dbReference type="InterPro" id="IPR002347">
    <property type="entry name" value="SDR_fam"/>
</dbReference>
<organism evidence="5 6">
    <name type="scientific">Promicromonospora sukumoe</name>
    <dbReference type="NCBI Taxonomy" id="88382"/>
    <lineage>
        <taxon>Bacteria</taxon>
        <taxon>Bacillati</taxon>
        <taxon>Actinomycetota</taxon>
        <taxon>Actinomycetes</taxon>
        <taxon>Micrococcales</taxon>
        <taxon>Promicromonosporaceae</taxon>
        <taxon>Promicromonospora</taxon>
    </lineage>
</organism>
<keyword evidence="6" id="KW-1185">Reference proteome</keyword>
<dbReference type="Pfam" id="PF00106">
    <property type="entry name" value="adh_short"/>
    <property type="match status" value="1"/>
</dbReference>
<dbReference type="PIRSF" id="PIRSF000126">
    <property type="entry name" value="11-beta-HSD1"/>
    <property type="match status" value="1"/>
</dbReference>
<comment type="similarity">
    <text evidence="1 3">Belongs to the short-chain dehydrogenases/reductases (SDR) family.</text>
</comment>
<dbReference type="AlphaFoldDB" id="A0A7W3JB45"/>
<dbReference type="Proteomes" id="UP000540568">
    <property type="component" value="Unassembled WGS sequence"/>
</dbReference>
<dbReference type="PRINTS" id="PR00080">
    <property type="entry name" value="SDRFAMILY"/>
</dbReference>
<sequence>MYSYRGTTTLVTGASRGLGTAYAAELARRGSDLVLVARSATALDELAAQIRAAHDVTVTTRAADLTDRDQVAALLRDLDAAPAPVDLLVNNAGMGPAGPFLGRPFAPNQTAVDLNVSALMALTHGIGTPMAARGSGGIINVASTAAFQPMPFQAGYAATKAFVLSFTEAVAEELRGTGVRVMAAHPGGTDTAFFDGTSHSVDPRLLDSPEYVARRTLDDFARGRSASYPGRRLNQVGSWLPRFLPRTTTAWITGRLNRTLGLDVVHATPAA</sequence>
<evidence type="ECO:0000256" key="3">
    <source>
        <dbReference type="RuleBase" id="RU000363"/>
    </source>
</evidence>
<dbReference type="GO" id="GO:0016020">
    <property type="term" value="C:membrane"/>
    <property type="evidence" value="ECO:0007669"/>
    <property type="project" value="TreeGrafter"/>
</dbReference>
<evidence type="ECO:0000313" key="6">
    <source>
        <dbReference type="Proteomes" id="UP000540568"/>
    </source>
</evidence>
<dbReference type="PRINTS" id="PR00081">
    <property type="entry name" value="GDHRDH"/>
</dbReference>
<dbReference type="PROSITE" id="PS00061">
    <property type="entry name" value="ADH_SHORT"/>
    <property type="match status" value="1"/>
</dbReference>
<dbReference type="Gene3D" id="3.40.50.720">
    <property type="entry name" value="NAD(P)-binding Rossmann-like Domain"/>
    <property type="match status" value="1"/>
</dbReference>
<gene>
    <name evidence="5" type="ORF">FHX71_003591</name>
</gene>
<protein>
    <recommendedName>
        <fullName evidence="4">Ketoreductase domain-containing protein</fullName>
    </recommendedName>
</protein>
<evidence type="ECO:0000256" key="2">
    <source>
        <dbReference type="ARBA" id="ARBA00023002"/>
    </source>
</evidence>
<dbReference type="SMART" id="SM00822">
    <property type="entry name" value="PKS_KR"/>
    <property type="match status" value="1"/>
</dbReference>
<name>A0A7W3JB45_9MICO</name>
<dbReference type="InterPro" id="IPR057326">
    <property type="entry name" value="KR_dom"/>
</dbReference>
<proteinExistence type="inferred from homology"/>
<dbReference type="PANTHER" id="PTHR44196:SF2">
    <property type="entry name" value="SHORT-CHAIN DEHYDROGENASE-RELATED"/>
    <property type="match status" value="1"/>
</dbReference>
<dbReference type="EMBL" id="JACGWV010000002">
    <property type="protein sequence ID" value="MBA8809615.1"/>
    <property type="molecule type" value="Genomic_DNA"/>
</dbReference>
<dbReference type="InterPro" id="IPR020904">
    <property type="entry name" value="Sc_DH/Rdtase_CS"/>
</dbReference>
<dbReference type="RefSeq" id="WP_182618878.1">
    <property type="nucleotide sequence ID" value="NZ_BAAATF010000008.1"/>
</dbReference>
<dbReference type="PANTHER" id="PTHR44196">
    <property type="entry name" value="DEHYDROGENASE/REDUCTASE SDR FAMILY MEMBER 7B"/>
    <property type="match status" value="1"/>
</dbReference>
<dbReference type="CDD" id="cd05233">
    <property type="entry name" value="SDR_c"/>
    <property type="match status" value="1"/>
</dbReference>
<evidence type="ECO:0000256" key="1">
    <source>
        <dbReference type="ARBA" id="ARBA00006484"/>
    </source>
</evidence>
<comment type="caution">
    <text evidence="5">The sequence shown here is derived from an EMBL/GenBank/DDBJ whole genome shotgun (WGS) entry which is preliminary data.</text>
</comment>
<reference evidence="5 6" key="1">
    <citation type="submission" date="2020-07" db="EMBL/GenBank/DDBJ databases">
        <title>Sequencing the genomes of 1000 actinobacteria strains.</title>
        <authorList>
            <person name="Klenk H.-P."/>
        </authorList>
    </citation>
    <scope>NUCLEOTIDE SEQUENCE [LARGE SCALE GENOMIC DNA]</scope>
    <source>
        <strain evidence="5 6">DSM 44121</strain>
    </source>
</reference>